<comment type="caution">
    <text evidence="2">The sequence shown here is derived from an EMBL/GenBank/DDBJ whole genome shotgun (WGS) entry which is preliminary data.</text>
</comment>
<keyword evidence="1" id="KW-0732">Signal</keyword>
<evidence type="ECO:0000256" key="1">
    <source>
        <dbReference type="SAM" id="SignalP"/>
    </source>
</evidence>
<feature type="signal peptide" evidence="1">
    <location>
        <begin position="1"/>
        <end position="24"/>
    </location>
</feature>
<evidence type="ECO:0000313" key="3">
    <source>
        <dbReference type="Proteomes" id="UP001156398"/>
    </source>
</evidence>
<dbReference type="Proteomes" id="UP001156398">
    <property type="component" value="Unassembled WGS sequence"/>
</dbReference>
<keyword evidence="3" id="KW-1185">Reference proteome</keyword>
<dbReference type="RefSeq" id="WP_271325776.1">
    <property type="nucleotide sequence ID" value="NZ_JAAGKO020000014.1"/>
</dbReference>
<name>A0ABT6VYC9_9ACTN</name>
<accession>A0ABT6VYC9</accession>
<feature type="chain" id="PRO_5045527326" evidence="1">
    <location>
        <begin position="25"/>
        <end position="86"/>
    </location>
</feature>
<reference evidence="2 3" key="1">
    <citation type="submission" date="2023-05" db="EMBL/GenBank/DDBJ databases">
        <title>Streptantibioticus silvisoli sp. nov., acidotolerant actinomycetes 1 from pine litter.</title>
        <authorList>
            <person name="Swiecimska M."/>
            <person name="Golinska P."/>
            <person name="Sangal V."/>
            <person name="Wachnowicz B."/>
            <person name="Goodfellow M."/>
        </authorList>
    </citation>
    <scope>NUCLEOTIDE SEQUENCE [LARGE SCALE GENOMIC DNA]</scope>
    <source>
        <strain evidence="2 3">SL54</strain>
    </source>
</reference>
<evidence type="ECO:0000313" key="2">
    <source>
        <dbReference type="EMBL" id="MDI5963496.1"/>
    </source>
</evidence>
<organism evidence="2 3">
    <name type="scientific">Streptantibioticus silvisoli</name>
    <dbReference type="NCBI Taxonomy" id="2705255"/>
    <lineage>
        <taxon>Bacteria</taxon>
        <taxon>Bacillati</taxon>
        <taxon>Actinomycetota</taxon>
        <taxon>Actinomycetes</taxon>
        <taxon>Kitasatosporales</taxon>
        <taxon>Streptomycetaceae</taxon>
        <taxon>Streptantibioticus</taxon>
    </lineage>
</organism>
<protein>
    <submittedName>
        <fullName evidence="2">Uncharacterized protein</fullName>
    </submittedName>
</protein>
<proteinExistence type="predicted"/>
<gene>
    <name evidence="2" type="ORF">POF43_012370</name>
</gene>
<sequence length="86" mass="8950">MRRLALTAAAVAALALGIAAPASAAVRPATPPAGTYQAIGFGTSSQAAMANAEAQFPGCYVQTINYLITYDNNPFDWEANLTMRCP</sequence>
<dbReference type="EMBL" id="JAAGKO020000014">
    <property type="protein sequence ID" value="MDI5963496.1"/>
    <property type="molecule type" value="Genomic_DNA"/>
</dbReference>